<dbReference type="InterPro" id="IPR012975">
    <property type="entry name" value="NOPS"/>
</dbReference>
<feature type="region of interest" description="Disordered" evidence="4">
    <location>
        <begin position="532"/>
        <end position="565"/>
    </location>
</feature>
<feature type="compositionally biased region" description="Gly residues" evidence="4">
    <location>
        <begin position="675"/>
        <end position="684"/>
    </location>
</feature>
<feature type="compositionally biased region" description="Basic and acidic residues" evidence="4">
    <location>
        <begin position="659"/>
        <end position="674"/>
    </location>
</feature>
<comment type="caution">
    <text evidence="6">The sequence shown here is derived from an EMBL/GenBank/DDBJ whole genome shotgun (WGS) entry which is preliminary data.</text>
</comment>
<feature type="domain" description="RRM" evidence="5">
    <location>
        <begin position="363"/>
        <end position="444"/>
    </location>
</feature>
<dbReference type="Proteomes" id="UP000494165">
    <property type="component" value="Unassembled WGS sequence"/>
</dbReference>
<feature type="compositionally biased region" description="Low complexity" evidence="4">
    <location>
        <begin position="151"/>
        <end position="200"/>
    </location>
</feature>
<dbReference type="SMART" id="SM00360">
    <property type="entry name" value="RRM"/>
    <property type="match status" value="2"/>
</dbReference>
<dbReference type="Pfam" id="PF08075">
    <property type="entry name" value="NOPS"/>
    <property type="match status" value="1"/>
</dbReference>
<name>A0A8S1C6J3_9INSE</name>
<accession>A0A8S1C6J3</accession>
<dbReference type="FunFam" id="3.30.70.330:FF:000043">
    <property type="entry name" value="paraspeckle component 1 isoform X1"/>
    <property type="match status" value="1"/>
</dbReference>
<evidence type="ECO:0000256" key="1">
    <source>
        <dbReference type="ARBA" id="ARBA00022737"/>
    </source>
</evidence>
<reference evidence="6 7" key="1">
    <citation type="submission" date="2020-04" db="EMBL/GenBank/DDBJ databases">
        <authorList>
            <person name="Alioto T."/>
            <person name="Alioto T."/>
            <person name="Gomez Garrido J."/>
        </authorList>
    </citation>
    <scope>NUCLEOTIDE SEQUENCE [LARGE SCALE GENOMIC DNA]</scope>
</reference>
<dbReference type="PROSITE" id="PS50102">
    <property type="entry name" value="RRM"/>
    <property type="match status" value="2"/>
</dbReference>
<dbReference type="InterPro" id="IPR000504">
    <property type="entry name" value="RRM_dom"/>
</dbReference>
<evidence type="ECO:0000256" key="2">
    <source>
        <dbReference type="ARBA" id="ARBA00022884"/>
    </source>
</evidence>
<evidence type="ECO:0000256" key="3">
    <source>
        <dbReference type="PROSITE-ProRule" id="PRU00176"/>
    </source>
</evidence>
<feature type="domain" description="RRM" evidence="5">
    <location>
        <begin position="289"/>
        <end position="361"/>
    </location>
</feature>
<feature type="compositionally biased region" description="Low complexity" evidence="4">
    <location>
        <begin position="236"/>
        <end position="249"/>
    </location>
</feature>
<dbReference type="GO" id="GO:0003723">
    <property type="term" value="F:RNA binding"/>
    <property type="evidence" value="ECO:0007669"/>
    <property type="project" value="UniProtKB-UniRule"/>
</dbReference>
<sequence>MRSSASSAHNSLPKKMRGMFRGNMMRGRGGPRGGQSRFSGPFQGNQNRLNPMFENNKPQQQQPPSLMKQQTQNQQANKPNQQPQQVNKPPAANNTTPTPQQPQQQSKPQGQQQGPAAQQTPKPAEKKNEAPVKAEPVTPAVKKPAGPQIGPQLPQAASGPSPQQKPPQLQQAPQQPLQIQQQTKPQNPPFQQQNQNQNFQSRNMDQQRNSPHHNQPRSQQGGGGGRDGGGGERKFNPFNRPFGGNNMNRSGGPRTLEERLNERVASLSGPTYDMPPKEDSKEVKFSGHCRLYVGNITSDTSEDDIKNLFSPFGEPSEIFVNKEKNFAFVKMDYRASAENAKKELDGTQRRGKVLKIRFAPHGAIIKVKNLTSFVSNELLETAFGVFGEIERAYIITDERGKSTGSGIVEFQRKPAATLAVRKCNENCFFLTSALRPVIVEMHEELSDPEGLPEKSIYRKSGEYMKEREMGPRFANINSFEHDYGTRWKQLFELRKQKLEAVEREMKLEEEKLEAQMEYAKYEHETEMLREQLRQREQDRDRQKRDWEMKERQQEERKRQEEDMMRRKQEEMQLRIVRQEEDMRRRQAENTLFMQAHQLNTLLDKQEQAMLGDEFVDPLVGEGYGRGGPGNLPVDPKAFMDSYDQRPSNNGRGGYDDVEMMDRDGMFDRDMDRGRFGNGNRGRWGGSSDYQSQGSRRGDNDFPNKRPRRH</sequence>
<dbReference type="CDD" id="cd12945">
    <property type="entry name" value="NOPS_NONA_like"/>
    <property type="match status" value="1"/>
</dbReference>
<dbReference type="OrthoDB" id="10067824at2759"/>
<dbReference type="Pfam" id="PF00076">
    <property type="entry name" value="RRM_1"/>
    <property type="match status" value="2"/>
</dbReference>
<dbReference type="Gene3D" id="3.30.70.330">
    <property type="match status" value="2"/>
</dbReference>
<dbReference type="EMBL" id="CADEPI010000013">
    <property type="protein sequence ID" value="CAB3363781.1"/>
    <property type="molecule type" value="Genomic_DNA"/>
</dbReference>
<dbReference type="GO" id="GO:0005634">
    <property type="term" value="C:nucleus"/>
    <property type="evidence" value="ECO:0007669"/>
    <property type="project" value="UniProtKB-ARBA"/>
</dbReference>
<evidence type="ECO:0000313" key="6">
    <source>
        <dbReference type="EMBL" id="CAB3363781.1"/>
    </source>
</evidence>
<keyword evidence="7" id="KW-1185">Reference proteome</keyword>
<dbReference type="SUPFAM" id="SSF54928">
    <property type="entry name" value="RNA-binding domain, RBD"/>
    <property type="match status" value="1"/>
</dbReference>
<feature type="region of interest" description="Disordered" evidence="4">
    <location>
        <begin position="625"/>
        <end position="709"/>
    </location>
</feature>
<evidence type="ECO:0000259" key="5">
    <source>
        <dbReference type="PROSITE" id="PS50102"/>
    </source>
</evidence>
<evidence type="ECO:0000313" key="7">
    <source>
        <dbReference type="Proteomes" id="UP000494165"/>
    </source>
</evidence>
<protein>
    <recommendedName>
        <fullName evidence="5">RRM domain-containing protein</fullName>
    </recommendedName>
</protein>
<feature type="compositionally biased region" description="Low complexity" evidence="4">
    <location>
        <begin position="58"/>
        <end position="122"/>
    </location>
</feature>
<feature type="compositionally biased region" description="Polar residues" evidence="4">
    <location>
        <begin position="1"/>
        <end position="10"/>
    </location>
</feature>
<dbReference type="InterPro" id="IPR012677">
    <property type="entry name" value="Nucleotide-bd_a/b_plait_sf"/>
</dbReference>
<feature type="region of interest" description="Disordered" evidence="4">
    <location>
        <begin position="1"/>
        <end position="254"/>
    </location>
</feature>
<dbReference type="AlphaFoldDB" id="A0A8S1C6J3"/>
<dbReference type="InterPro" id="IPR035979">
    <property type="entry name" value="RBD_domain_sf"/>
</dbReference>
<dbReference type="FunFam" id="3.30.70.330:FF:000513">
    <property type="entry name" value="Splicing factor, proline-and glutamine-rich"/>
    <property type="match status" value="1"/>
</dbReference>
<feature type="compositionally biased region" description="Basic and acidic residues" evidence="4">
    <location>
        <begin position="123"/>
        <end position="132"/>
    </location>
</feature>
<keyword evidence="1" id="KW-0677">Repeat</keyword>
<organism evidence="6 7">
    <name type="scientific">Cloeon dipterum</name>
    <dbReference type="NCBI Taxonomy" id="197152"/>
    <lineage>
        <taxon>Eukaryota</taxon>
        <taxon>Metazoa</taxon>
        <taxon>Ecdysozoa</taxon>
        <taxon>Arthropoda</taxon>
        <taxon>Hexapoda</taxon>
        <taxon>Insecta</taxon>
        <taxon>Pterygota</taxon>
        <taxon>Palaeoptera</taxon>
        <taxon>Ephemeroptera</taxon>
        <taxon>Pisciforma</taxon>
        <taxon>Baetidae</taxon>
        <taxon>Cloeon</taxon>
    </lineage>
</organism>
<evidence type="ECO:0000256" key="4">
    <source>
        <dbReference type="SAM" id="MobiDB-lite"/>
    </source>
</evidence>
<proteinExistence type="predicted"/>
<gene>
    <name evidence="6" type="ORF">CLODIP_2_CD09981</name>
</gene>
<dbReference type="PANTHER" id="PTHR23189">
    <property type="entry name" value="RNA RECOGNITION MOTIF-CONTAINING"/>
    <property type="match status" value="1"/>
</dbReference>
<keyword evidence="2 3" id="KW-0694">RNA-binding</keyword>
<dbReference type="Gene3D" id="6.10.250.1170">
    <property type="match status" value="1"/>
</dbReference>